<name>A0A4R9B2S3_9MICO</name>
<gene>
    <name evidence="1" type="ORF">E3T48_12480</name>
</gene>
<dbReference type="AlphaFoldDB" id="A0A4R9B2S3"/>
<organism evidence="1 2">
    <name type="scientific">Cryobacterium fucosi</name>
    <dbReference type="NCBI Taxonomy" id="1259157"/>
    <lineage>
        <taxon>Bacteria</taxon>
        <taxon>Bacillati</taxon>
        <taxon>Actinomycetota</taxon>
        <taxon>Actinomycetes</taxon>
        <taxon>Micrococcales</taxon>
        <taxon>Microbacteriaceae</taxon>
        <taxon>Cryobacterium</taxon>
    </lineage>
</organism>
<reference evidence="1 2" key="1">
    <citation type="submission" date="2019-03" db="EMBL/GenBank/DDBJ databases">
        <title>Genomics of glacier-inhabiting Cryobacterium strains.</title>
        <authorList>
            <person name="Liu Q."/>
            <person name="Xin Y.-H."/>
        </authorList>
    </citation>
    <scope>NUCLEOTIDE SEQUENCE [LARGE SCALE GENOMIC DNA]</scope>
    <source>
        <strain evidence="1 2">Hh4</strain>
    </source>
</reference>
<dbReference type="EMBL" id="SOHH01000087">
    <property type="protein sequence ID" value="TFD74735.1"/>
    <property type="molecule type" value="Genomic_DNA"/>
</dbReference>
<evidence type="ECO:0000313" key="2">
    <source>
        <dbReference type="Proteomes" id="UP000298313"/>
    </source>
</evidence>
<dbReference type="Proteomes" id="UP000298313">
    <property type="component" value="Unassembled WGS sequence"/>
</dbReference>
<protein>
    <submittedName>
        <fullName evidence="1">Uncharacterized protein</fullName>
    </submittedName>
</protein>
<keyword evidence="2" id="KW-1185">Reference proteome</keyword>
<evidence type="ECO:0000313" key="1">
    <source>
        <dbReference type="EMBL" id="TFD74735.1"/>
    </source>
</evidence>
<dbReference type="OrthoDB" id="4964958at2"/>
<sequence length="161" mass="17683">MVEVVIDRAEWYRLAGDLKAYEPALLRALRRRLKKSGDLAALAVKAKLASAGGGDVGHENRAALIAGTRVSVSFAERTAGVKIVTNPSKLPATSRGLAKAFNLAEFRHRVYGRKVWVPQKGRPYFNTSIDEVARTVMVREMQEAMDEATAVITSRVGAWPY</sequence>
<proteinExistence type="predicted"/>
<comment type="caution">
    <text evidence="1">The sequence shown here is derived from an EMBL/GenBank/DDBJ whole genome shotgun (WGS) entry which is preliminary data.</text>
</comment>
<accession>A0A4R9B2S3</accession>
<dbReference type="RefSeq" id="WP_134524378.1">
    <property type="nucleotide sequence ID" value="NZ_SOHH01000087.1"/>
</dbReference>